<feature type="region of interest" description="Disordered" evidence="1">
    <location>
        <begin position="58"/>
        <end position="80"/>
    </location>
</feature>
<protein>
    <submittedName>
        <fullName evidence="2">Uncharacterized protein</fullName>
    </submittedName>
</protein>
<comment type="caution">
    <text evidence="2">The sequence shown here is derived from an EMBL/GenBank/DDBJ whole genome shotgun (WGS) entry which is preliminary data.</text>
</comment>
<gene>
    <name evidence="2" type="ORF">PHMEG_00016479</name>
</gene>
<reference evidence="3" key="1">
    <citation type="submission" date="2017-03" db="EMBL/GenBank/DDBJ databases">
        <title>Phytopthora megakarya and P. palmivora, two closely related causual agents of cacao black pod achieved similar genome size and gene model numbers by different mechanisms.</title>
        <authorList>
            <person name="Ali S."/>
            <person name="Shao J."/>
            <person name="Larry D.J."/>
            <person name="Kronmiller B."/>
            <person name="Shen D."/>
            <person name="Strem M.D."/>
            <person name="Melnick R.L."/>
            <person name="Guiltinan M.J."/>
            <person name="Tyler B.M."/>
            <person name="Meinhardt L.W."/>
            <person name="Bailey B.A."/>
        </authorList>
    </citation>
    <scope>NUCLEOTIDE SEQUENCE [LARGE SCALE GENOMIC DNA]</scope>
    <source>
        <strain evidence="3">zdho120</strain>
    </source>
</reference>
<evidence type="ECO:0000313" key="2">
    <source>
        <dbReference type="EMBL" id="OWZ10642.1"/>
    </source>
</evidence>
<keyword evidence="3" id="KW-1185">Reference proteome</keyword>
<dbReference type="EMBL" id="NBNE01002383">
    <property type="protein sequence ID" value="OWZ10642.1"/>
    <property type="molecule type" value="Genomic_DNA"/>
</dbReference>
<evidence type="ECO:0000256" key="1">
    <source>
        <dbReference type="SAM" id="MobiDB-lite"/>
    </source>
</evidence>
<sequence length="113" mass="12643">MVGMTCKIPRHQLTELERLLCLDALQGGRRDRLINEKKHQEKTPKLTTSAMEVALSKHTTPVKERGASAQPAEEKVTKPRQAVLEAKDTVEDDETATEFVSTVADIVDDMVTW</sequence>
<feature type="compositionally biased region" description="Basic and acidic residues" evidence="1">
    <location>
        <begin position="61"/>
        <end position="77"/>
    </location>
</feature>
<organism evidence="2 3">
    <name type="scientific">Phytophthora megakarya</name>
    <dbReference type="NCBI Taxonomy" id="4795"/>
    <lineage>
        <taxon>Eukaryota</taxon>
        <taxon>Sar</taxon>
        <taxon>Stramenopiles</taxon>
        <taxon>Oomycota</taxon>
        <taxon>Peronosporomycetes</taxon>
        <taxon>Peronosporales</taxon>
        <taxon>Peronosporaceae</taxon>
        <taxon>Phytophthora</taxon>
    </lineage>
</organism>
<accession>A0A225VZ89</accession>
<name>A0A225VZ89_9STRA</name>
<dbReference type="AlphaFoldDB" id="A0A225VZ89"/>
<dbReference type="Proteomes" id="UP000198211">
    <property type="component" value="Unassembled WGS sequence"/>
</dbReference>
<proteinExistence type="predicted"/>
<evidence type="ECO:0000313" key="3">
    <source>
        <dbReference type="Proteomes" id="UP000198211"/>
    </source>
</evidence>